<evidence type="ECO:0000313" key="2">
    <source>
        <dbReference type="Proteomes" id="UP000077069"/>
    </source>
</evidence>
<dbReference type="InParanoid" id="A0A177CYX7"/>
<dbReference type="OrthoDB" id="40334at2759"/>
<dbReference type="Proteomes" id="UP000077069">
    <property type="component" value="Unassembled WGS sequence"/>
</dbReference>
<dbReference type="PANTHER" id="PTHR42336">
    <property type="entry name" value="THIOREDOXIN DOMAIN-CONTAINING PROTEIN-RELATED"/>
    <property type="match status" value="1"/>
</dbReference>
<dbReference type="Gene3D" id="3.40.30.10">
    <property type="entry name" value="Glutaredoxin"/>
    <property type="match status" value="1"/>
</dbReference>
<dbReference type="GeneID" id="28758711"/>
<organism evidence="1 2">
    <name type="scientific">Paraphaeosphaeria sporulosa</name>
    <dbReference type="NCBI Taxonomy" id="1460663"/>
    <lineage>
        <taxon>Eukaryota</taxon>
        <taxon>Fungi</taxon>
        <taxon>Dikarya</taxon>
        <taxon>Ascomycota</taxon>
        <taxon>Pezizomycotina</taxon>
        <taxon>Dothideomycetes</taxon>
        <taxon>Pleosporomycetidae</taxon>
        <taxon>Pleosporales</taxon>
        <taxon>Massarineae</taxon>
        <taxon>Didymosphaeriaceae</taxon>
        <taxon>Paraphaeosphaeria</taxon>
    </lineage>
</organism>
<dbReference type="PANTHER" id="PTHR42336:SF2">
    <property type="entry name" value="THIOREDOXIN DOMAIN-CONTAINING PROTEIN"/>
    <property type="match status" value="1"/>
</dbReference>
<dbReference type="Pfam" id="PF13911">
    <property type="entry name" value="AhpC-TSA_2"/>
    <property type="match status" value="1"/>
</dbReference>
<accession>A0A177CYX7</accession>
<protein>
    <recommendedName>
        <fullName evidence="3">Thioredoxin domain-containing protein</fullName>
    </recommendedName>
</protein>
<proteinExistence type="predicted"/>
<dbReference type="RefSeq" id="XP_018043110.1">
    <property type="nucleotide sequence ID" value="XM_018175225.1"/>
</dbReference>
<gene>
    <name evidence="1" type="ORF">CC84DRAFT_1109430</name>
</gene>
<name>A0A177CYX7_9PLEO</name>
<sequence>MLSKLGTKIALQRAGLGNISLPSLPKNEGKGGEGGQGFEFSNPFANVQWGKAFSSWQAPAEGYPVADPPTINIRAPSNAKLRFPPIDGRPCVILFLRFCGCPFTQKLFLRMRSLANRHTGVHFIAISHCTPEATAAWTKKIGGSWNVDMVIDQQRELYAMWGLGVSNWGHVLNPRNGINQIKLSKQEGAVWQPVGEGGCRWQVGGAYAVDERGTVRWGAPMQSVDEDIMFEDGIRALGFSAAAPGVF</sequence>
<dbReference type="EMBL" id="KV441548">
    <property type="protein sequence ID" value="OAG12745.1"/>
    <property type="molecule type" value="Genomic_DNA"/>
</dbReference>
<dbReference type="AlphaFoldDB" id="A0A177CYX7"/>
<evidence type="ECO:0000313" key="1">
    <source>
        <dbReference type="EMBL" id="OAG12745.1"/>
    </source>
</evidence>
<dbReference type="InterPro" id="IPR036249">
    <property type="entry name" value="Thioredoxin-like_sf"/>
</dbReference>
<reference evidence="1 2" key="1">
    <citation type="submission" date="2016-05" db="EMBL/GenBank/DDBJ databases">
        <title>Comparative analysis of secretome profiles of manganese(II)-oxidizing ascomycete fungi.</title>
        <authorList>
            <consortium name="DOE Joint Genome Institute"/>
            <person name="Zeiner C.A."/>
            <person name="Purvine S.O."/>
            <person name="Zink E.M."/>
            <person name="Wu S."/>
            <person name="Pasa-Tolic L."/>
            <person name="Chaput D.L."/>
            <person name="Haridas S."/>
            <person name="Grigoriev I.V."/>
            <person name="Santelli C.M."/>
            <person name="Hansel C.M."/>
        </authorList>
    </citation>
    <scope>NUCLEOTIDE SEQUENCE [LARGE SCALE GENOMIC DNA]</scope>
    <source>
        <strain evidence="1 2">AP3s5-JAC2a</strain>
    </source>
</reference>
<dbReference type="InterPro" id="IPR032801">
    <property type="entry name" value="PXL2A/B/C"/>
</dbReference>
<evidence type="ECO:0008006" key="3">
    <source>
        <dbReference type="Google" id="ProtNLM"/>
    </source>
</evidence>
<keyword evidence="2" id="KW-1185">Reference proteome</keyword>
<dbReference type="SUPFAM" id="SSF52833">
    <property type="entry name" value="Thioredoxin-like"/>
    <property type="match status" value="1"/>
</dbReference>